<dbReference type="RefSeq" id="WP_186290038.1">
    <property type="nucleotide sequence ID" value="NZ_CABHMX010000047.1"/>
</dbReference>
<comment type="subcellular location">
    <subcellularLocation>
        <location evidence="1">Cell membrane</location>
        <topology evidence="1">Lipid-anchor</topology>
    </subcellularLocation>
</comment>
<evidence type="ECO:0000259" key="6">
    <source>
        <dbReference type="Pfam" id="PF00496"/>
    </source>
</evidence>
<evidence type="ECO:0000256" key="3">
    <source>
        <dbReference type="ARBA" id="ARBA00022729"/>
    </source>
</evidence>
<dbReference type="Gene3D" id="3.90.76.10">
    <property type="entry name" value="Dipeptide-binding Protein, Domain 1"/>
    <property type="match status" value="1"/>
</dbReference>
<evidence type="ECO:0000256" key="4">
    <source>
        <dbReference type="SAM" id="MobiDB-lite"/>
    </source>
</evidence>
<dbReference type="AlphaFoldDB" id="A0A564W0J2"/>
<dbReference type="Gene3D" id="3.40.190.10">
    <property type="entry name" value="Periplasmic binding protein-like II"/>
    <property type="match status" value="1"/>
</dbReference>
<dbReference type="CDD" id="cd00995">
    <property type="entry name" value="PBP2_NikA_DppA_OppA_like"/>
    <property type="match status" value="1"/>
</dbReference>
<reference evidence="7 8" key="1">
    <citation type="submission" date="2019-07" db="EMBL/GenBank/DDBJ databases">
        <authorList>
            <person name="Hibberd C M."/>
            <person name="Gehrig L. J."/>
            <person name="Chang H.-W."/>
            <person name="Venkatesh S."/>
        </authorList>
    </citation>
    <scope>NUCLEOTIDE SEQUENCE [LARGE SCALE GENOMIC DNA]</scope>
    <source>
        <strain evidence="7">Blautia_luti_SSTS_Bg7063</strain>
    </source>
</reference>
<proteinExistence type="inferred from homology"/>
<dbReference type="InterPro" id="IPR000914">
    <property type="entry name" value="SBP_5_dom"/>
</dbReference>
<organism evidence="7 8">
    <name type="scientific">Blautia luti</name>
    <dbReference type="NCBI Taxonomy" id="89014"/>
    <lineage>
        <taxon>Bacteria</taxon>
        <taxon>Bacillati</taxon>
        <taxon>Bacillota</taxon>
        <taxon>Clostridia</taxon>
        <taxon>Lachnospirales</taxon>
        <taxon>Lachnospiraceae</taxon>
        <taxon>Blautia</taxon>
    </lineage>
</organism>
<evidence type="ECO:0000256" key="1">
    <source>
        <dbReference type="ARBA" id="ARBA00004193"/>
    </source>
</evidence>
<feature type="domain" description="Solute-binding protein family 5" evidence="6">
    <location>
        <begin position="99"/>
        <end position="449"/>
    </location>
</feature>
<feature type="signal peptide" evidence="5">
    <location>
        <begin position="1"/>
        <end position="25"/>
    </location>
</feature>
<protein>
    <submittedName>
        <fullName evidence="7">Periplasmic dipeptide transport protein</fullName>
    </submittedName>
</protein>
<dbReference type="PIRSF" id="PIRSF002741">
    <property type="entry name" value="MppA"/>
    <property type="match status" value="1"/>
</dbReference>
<dbReference type="Proteomes" id="UP000408482">
    <property type="component" value="Unassembled WGS sequence"/>
</dbReference>
<evidence type="ECO:0000256" key="5">
    <source>
        <dbReference type="SAM" id="SignalP"/>
    </source>
</evidence>
<evidence type="ECO:0000313" key="8">
    <source>
        <dbReference type="Proteomes" id="UP000408482"/>
    </source>
</evidence>
<accession>A0A564W0J2</accession>
<name>A0A564W0J2_9FIRM</name>
<dbReference type="InterPro" id="IPR023765">
    <property type="entry name" value="SBP_5_CS"/>
</dbReference>
<feature type="compositionally biased region" description="Polar residues" evidence="4">
    <location>
        <begin position="42"/>
        <end position="55"/>
    </location>
</feature>
<dbReference type="GO" id="GO:0042597">
    <property type="term" value="C:periplasmic space"/>
    <property type="evidence" value="ECO:0007669"/>
    <property type="project" value="UniProtKB-ARBA"/>
</dbReference>
<evidence type="ECO:0000313" key="7">
    <source>
        <dbReference type="EMBL" id="VUX38345.1"/>
    </source>
</evidence>
<feature type="region of interest" description="Disordered" evidence="4">
    <location>
        <begin position="29"/>
        <end position="55"/>
    </location>
</feature>
<dbReference type="InterPro" id="IPR039424">
    <property type="entry name" value="SBP_5"/>
</dbReference>
<dbReference type="PANTHER" id="PTHR30290">
    <property type="entry name" value="PERIPLASMIC BINDING COMPONENT OF ABC TRANSPORTER"/>
    <property type="match status" value="1"/>
</dbReference>
<dbReference type="InterPro" id="IPR030678">
    <property type="entry name" value="Peptide/Ni-bd"/>
</dbReference>
<dbReference type="GO" id="GO:0015833">
    <property type="term" value="P:peptide transport"/>
    <property type="evidence" value="ECO:0007669"/>
    <property type="project" value="TreeGrafter"/>
</dbReference>
<keyword evidence="8" id="KW-1185">Reference proteome</keyword>
<dbReference type="PROSITE" id="PS01040">
    <property type="entry name" value="SBP_BACTERIAL_5"/>
    <property type="match status" value="1"/>
</dbReference>
<keyword evidence="3 5" id="KW-0732">Signal</keyword>
<dbReference type="Pfam" id="PF00496">
    <property type="entry name" value="SBP_bac_5"/>
    <property type="match status" value="1"/>
</dbReference>
<dbReference type="GO" id="GO:0043190">
    <property type="term" value="C:ATP-binding cassette (ABC) transporter complex"/>
    <property type="evidence" value="ECO:0007669"/>
    <property type="project" value="InterPro"/>
</dbReference>
<feature type="chain" id="PRO_5038927693" evidence="5">
    <location>
        <begin position="26"/>
        <end position="535"/>
    </location>
</feature>
<gene>
    <name evidence="7" type="primary">dppA</name>
    <name evidence="7" type="ORF">RSSSTS7063_03294</name>
</gene>
<sequence length="535" mass="59782">MRNKGLKNIALFTAVAMLITTYGCASTQSDSSAKQQEDSKQTKNVSNEPGNDSETVINIARGGDTVTMDPIFAGDNVDIWMDGLVFEGLVRTSTDGKNIEPCLATDWDISPDGLTYTFHLKDGVKFSDGTPLKAEDCEYSIERSMSDGAWSSLISCIKEVKVVDDNTIDIILTNPSGSLLSCLASFVCAIYPKEYYSSTDSDTLAKEPIGTGPFYLEAWEPEKKMCFKKNPNYWESGYPLADEVNFLVVPDDNTRLMQLLAGQVDVITGVSTQMRESAENSKEIKIVDYPTTHVEYVSFNYTNDKLKDKRIRQALNYATNREDINKAVFGGIGTICPSIVWPTSAYFNPNQTSYEYNPEKAKELLKEAGATDLELNLIISSGDASSLMEATILKDQWEKVGVTLNIDQMDSAARREERNNLTFEVLLNYFTSDITDVSENMEMFCLKDNYDCWHLGWNGSEQEEAEKLVKEAGATNDDEYRKQNYYKAQEILADEALIVPLCTIPETVAMRDNVSGFEQGILGNYQLNNLTIDYQ</sequence>
<evidence type="ECO:0000256" key="2">
    <source>
        <dbReference type="ARBA" id="ARBA00005695"/>
    </source>
</evidence>
<dbReference type="PROSITE" id="PS51257">
    <property type="entry name" value="PROKAR_LIPOPROTEIN"/>
    <property type="match status" value="1"/>
</dbReference>
<dbReference type="Gene3D" id="3.10.105.10">
    <property type="entry name" value="Dipeptide-binding Protein, Domain 3"/>
    <property type="match status" value="1"/>
</dbReference>
<dbReference type="GO" id="GO:1904680">
    <property type="term" value="F:peptide transmembrane transporter activity"/>
    <property type="evidence" value="ECO:0007669"/>
    <property type="project" value="TreeGrafter"/>
</dbReference>
<dbReference type="EMBL" id="CABHNW010000075">
    <property type="protein sequence ID" value="VUX38345.1"/>
    <property type="molecule type" value="Genomic_DNA"/>
</dbReference>
<dbReference type="SUPFAM" id="SSF53850">
    <property type="entry name" value="Periplasmic binding protein-like II"/>
    <property type="match status" value="1"/>
</dbReference>
<comment type="similarity">
    <text evidence="2">Belongs to the bacterial solute-binding protein 5 family.</text>
</comment>